<feature type="region of interest" description="Disordered" evidence="1">
    <location>
        <begin position="85"/>
        <end position="106"/>
    </location>
</feature>
<dbReference type="AlphaFoldDB" id="A0AAE1UPX5"/>
<evidence type="ECO:0000313" key="3">
    <source>
        <dbReference type="Proteomes" id="UP001292094"/>
    </source>
</evidence>
<name>A0AAE1UPX5_9EUCA</name>
<comment type="caution">
    <text evidence="2">The sequence shown here is derived from an EMBL/GenBank/DDBJ whole genome shotgun (WGS) entry which is preliminary data.</text>
</comment>
<sequence length="106" mass="11562">MIVGLEKVDDTHLSLAAACLFVRPPHQPTSQSYLTLIYPSSQYSSLYHNTPLFITITSAHSPFSLLHSHHNSLFITINSAHSLSHSSHSSLSQTPPLLPTPPTPPP</sequence>
<evidence type="ECO:0000256" key="1">
    <source>
        <dbReference type="SAM" id="MobiDB-lite"/>
    </source>
</evidence>
<reference evidence="2" key="1">
    <citation type="submission" date="2023-11" db="EMBL/GenBank/DDBJ databases">
        <title>Genome assemblies of two species of porcelain crab, Petrolisthes cinctipes and Petrolisthes manimaculis (Anomura: Porcellanidae).</title>
        <authorList>
            <person name="Angst P."/>
        </authorList>
    </citation>
    <scope>NUCLEOTIDE SEQUENCE</scope>
    <source>
        <strain evidence="2">PB745_02</strain>
        <tissue evidence="2">Gill</tissue>
    </source>
</reference>
<protein>
    <submittedName>
        <fullName evidence="2">Uncharacterized protein</fullName>
    </submittedName>
</protein>
<evidence type="ECO:0000313" key="2">
    <source>
        <dbReference type="EMBL" id="KAK4328746.1"/>
    </source>
</evidence>
<feature type="compositionally biased region" description="Pro residues" evidence="1">
    <location>
        <begin position="96"/>
        <end position="106"/>
    </location>
</feature>
<dbReference type="EMBL" id="JAWZYT010000062">
    <property type="protein sequence ID" value="KAK4328746.1"/>
    <property type="molecule type" value="Genomic_DNA"/>
</dbReference>
<feature type="compositionally biased region" description="Low complexity" evidence="1">
    <location>
        <begin position="85"/>
        <end position="95"/>
    </location>
</feature>
<keyword evidence="3" id="KW-1185">Reference proteome</keyword>
<organism evidence="2 3">
    <name type="scientific">Petrolisthes manimaculis</name>
    <dbReference type="NCBI Taxonomy" id="1843537"/>
    <lineage>
        <taxon>Eukaryota</taxon>
        <taxon>Metazoa</taxon>
        <taxon>Ecdysozoa</taxon>
        <taxon>Arthropoda</taxon>
        <taxon>Crustacea</taxon>
        <taxon>Multicrustacea</taxon>
        <taxon>Malacostraca</taxon>
        <taxon>Eumalacostraca</taxon>
        <taxon>Eucarida</taxon>
        <taxon>Decapoda</taxon>
        <taxon>Pleocyemata</taxon>
        <taxon>Anomura</taxon>
        <taxon>Galatheoidea</taxon>
        <taxon>Porcellanidae</taxon>
        <taxon>Petrolisthes</taxon>
    </lineage>
</organism>
<accession>A0AAE1UPX5</accession>
<gene>
    <name evidence="2" type="ORF">Pmani_000869</name>
</gene>
<proteinExistence type="predicted"/>
<dbReference type="Proteomes" id="UP001292094">
    <property type="component" value="Unassembled WGS sequence"/>
</dbReference>